<dbReference type="GeneID" id="67182702"/>
<dbReference type="PANTHER" id="PTHR30469">
    <property type="entry name" value="MULTIDRUG RESISTANCE PROTEIN MDTA"/>
    <property type="match status" value="1"/>
</dbReference>
<evidence type="ECO:0000259" key="4">
    <source>
        <dbReference type="Pfam" id="PF25917"/>
    </source>
</evidence>
<evidence type="ECO:0000259" key="6">
    <source>
        <dbReference type="Pfam" id="PF25989"/>
    </source>
</evidence>
<feature type="chain" id="PRO_5003150981" evidence="3">
    <location>
        <begin position="23"/>
        <end position="362"/>
    </location>
</feature>
<dbReference type="NCBIfam" id="TIGR01730">
    <property type="entry name" value="RND_mfp"/>
    <property type="match status" value="1"/>
</dbReference>
<name>E1SNM2_FERBD</name>
<dbReference type="OrthoDB" id="9806939at2"/>
<dbReference type="KEGG" id="fbl:Fbal_2493"/>
<dbReference type="Gene3D" id="2.40.30.170">
    <property type="match status" value="1"/>
</dbReference>
<protein>
    <submittedName>
        <fullName evidence="7">Efflux transporter, RND family, MFP subunit</fullName>
    </submittedName>
</protein>
<dbReference type="Gene3D" id="2.40.420.20">
    <property type="match status" value="1"/>
</dbReference>
<dbReference type="InterPro" id="IPR006143">
    <property type="entry name" value="RND_pump_MFP"/>
</dbReference>
<accession>E1SNM2</accession>
<dbReference type="InterPro" id="IPR058792">
    <property type="entry name" value="Beta-barrel_RND_2"/>
</dbReference>
<proteinExistence type="inferred from homology"/>
<dbReference type="eggNOG" id="COG0845">
    <property type="taxonomic scope" value="Bacteria"/>
</dbReference>
<keyword evidence="8" id="KW-1185">Reference proteome</keyword>
<evidence type="ECO:0000256" key="3">
    <source>
        <dbReference type="SAM" id="SignalP"/>
    </source>
</evidence>
<keyword evidence="3" id="KW-0732">Signal</keyword>
<dbReference type="Gene3D" id="2.40.50.100">
    <property type="match status" value="1"/>
</dbReference>
<dbReference type="PANTHER" id="PTHR30469:SF38">
    <property type="entry name" value="HLYD FAMILY SECRETION PROTEIN"/>
    <property type="match status" value="1"/>
</dbReference>
<feature type="signal peptide" evidence="3">
    <location>
        <begin position="1"/>
        <end position="22"/>
    </location>
</feature>
<dbReference type="Gene3D" id="1.10.287.470">
    <property type="entry name" value="Helix hairpin bin"/>
    <property type="match status" value="1"/>
</dbReference>
<sequence length="362" mass="39508">MSHKFAPALALLVLLSGCSQPAAEDTETTATDAVETAEATEAAPKVPVEIQPVAVDSISAYYRTTALLEAPEEAQVVARVSGLVESLHVEEGQRVEAGQKLATIDPRRYRLALNKAQAELDVIDQELERLNAIANQQLVSQETLAKLVYRRQAALADRDIAALQLEYSTVASPIAGVVAKRFVKRGKMASEMDALFHIVQQDTLHGILHLPERELSKVRPGQSAELTVDGLDTPQRAQVLRIAPVVDPDTGTFKITLSIDNQQGELKAGMLSRARLRFDTHHDTLVVPRMALLRQDLGHSVFVIEEGQARSQAVQVGYQDGERVEILNGLEAGQQVVVRGQHQLKDDAKVEVIPSLQLAAQR</sequence>
<dbReference type="HOGENOM" id="CLU_018816_1_2_6"/>
<dbReference type="FunFam" id="2.40.420.20:FF:000006">
    <property type="entry name" value="RND family efflux transporter MFP subunit"/>
    <property type="match status" value="1"/>
</dbReference>
<evidence type="ECO:0000259" key="5">
    <source>
        <dbReference type="Pfam" id="PF25954"/>
    </source>
</evidence>
<dbReference type="GO" id="GO:1990281">
    <property type="term" value="C:efflux pump complex"/>
    <property type="evidence" value="ECO:0007669"/>
    <property type="project" value="TreeGrafter"/>
</dbReference>
<dbReference type="Pfam" id="PF25954">
    <property type="entry name" value="Beta-barrel_RND_2"/>
    <property type="match status" value="1"/>
</dbReference>
<dbReference type="Pfam" id="PF25917">
    <property type="entry name" value="BSH_RND"/>
    <property type="match status" value="1"/>
</dbReference>
<evidence type="ECO:0000256" key="1">
    <source>
        <dbReference type="ARBA" id="ARBA00009477"/>
    </source>
</evidence>
<keyword evidence="2" id="KW-0813">Transport</keyword>
<dbReference type="Proteomes" id="UP000006683">
    <property type="component" value="Chromosome"/>
</dbReference>
<organism evidence="7 8">
    <name type="scientific">Ferrimonas balearica (strain DSM 9799 / CCM 4581 / KCTC 23876 / PAT)</name>
    <dbReference type="NCBI Taxonomy" id="550540"/>
    <lineage>
        <taxon>Bacteria</taxon>
        <taxon>Pseudomonadati</taxon>
        <taxon>Pseudomonadota</taxon>
        <taxon>Gammaproteobacteria</taxon>
        <taxon>Alteromonadales</taxon>
        <taxon>Ferrimonadaceae</taxon>
        <taxon>Ferrimonas</taxon>
    </lineage>
</organism>
<feature type="domain" description="CusB-like beta-barrel" evidence="5">
    <location>
        <begin position="209"/>
        <end position="277"/>
    </location>
</feature>
<dbReference type="AlphaFoldDB" id="E1SNM2"/>
<dbReference type="Pfam" id="PF25989">
    <property type="entry name" value="YknX_C"/>
    <property type="match status" value="1"/>
</dbReference>
<reference evidence="7 8" key="1">
    <citation type="journal article" date="2010" name="Stand. Genomic Sci.">
        <title>Complete genome sequence of Ferrimonas balearica type strain (PAT).</title>
        <authorList>
            <person name="Nolan M."/>
            <person name="Sikorski J."/>
            <person name="Davenport K."/>
            <person name="Lucas S."/>
            <person name="Glavina Del Rio T."/>
            <person name="Tice H."/>
            <person name="Cheng J."/>
            <person name="Goodwin L."/>
            <person name="Pitluck S."/>
            <person name="Liolios K."/>
            <person name="Ivanova N."/>
            <person name="Mavromatis K."/>
            <person name="Ovchinnikova G."/>
            <person name="Pati A."/>
            <person name="Chen A."/>
            <person name="Palaniappan K."/>
            <person name="Land M."/>
            <person name="Hauser L."/>
            <person name="Chang Y."/>
            <person name="Jeffries C."/>
            <person name="Tapia R."/>
            <person name="Brettin T."/>
            <person name="Detter J."/>
            <person name="Han C."/>
            <person name="Yasawong M."/>
            <person name="Rohde M."/>
            <person name="Tindall B."/>
            <person name="Goker M."/>
            <person name="Woyke T."/>
            <person name="Bristow J."/>
            <person name="Eisen J."/>
            <person name="Markowitz V."/>
            <person name="Hugenholtz P."/>
            <person name="Kyrpides N."/>
            <person name="Klenk H."/>
            <person name="Lapidus A."/>
        </authorList>
    </citation>
    <scope>NUCLEOTIDE SEQUENCE [LARGE SCALE GENOMIC DNA]</scope>
    <source>
        <strain evidence="8">DSM 9799 / CCM 4581 / KCTC 23876 / PAT</strain>
    </source>
</reference>
<dbReference type="GO" id="GO:0015562">
    <property type="term" value="F:efflux transmembrane transporter activity"/>
    <property type="evidence" value="ECO:0007669"/>
    <property type="project" value="TreeGrafter"/>
</dbReference>
<dbReference type="STRING" id="550540.Fbal_2493"/>
<gene>
    <name evidence="7" type="ordered locus">Fbal_2493</name>
</gene>
<feature type="domain" description="Multidrug resistance protein MdtA-like barrel-sandwich hybrid" evidence="4">
    <location>
        <begin position="73"/>
        <end position="200"/>
    </location>
</feature>
<feature type="domain" description="YknX-like C-terminal permuted SH3-like" evidence="6">
    <location>
        <begin position="285"/>
        <end position="352"/>
    </location>
</feature>
<evidence type="ECO:0000256" key="2">
    <source>
        <dbReference type="ARBA" id="ARBA00022448"/>
    </source>
</evidence>
<dbReference type="RefSeq" id="WP_013346001.1">
    <property type="nucleotide sequence ID" value="NC_014541.1"/>
</dbReference>
<dbReference type="InterPro" id="IPR058637">
    <property type="entry name" value="YknX-like_C"/>
</dbReference>
<evidence type="ECO:0000313" key="7">
    <source>
        <dbReference type="EMBL" id="ADN76695.1"/>
    </source>
</evidence>
<dbReference type="SUPFAM" id="SSF111369">
    <property type="entry name" value="HlyD-like secretion proteins"/>
    <property type="match status" value="1"/>
</dbReference>
<dbReference type="EMBL" id="CP002209">
    <property type="protein sequence ID" value="ADN76695.1"/>
    <property type="molecule type" value="Genomic_DNA"/>
</dbReference>
<dbReference type="InterPro" id="IPR058625">
    <property type="entry name" value="MdtA-like_BSH"/>
</dbReference>
<evidence type="ECO:0000313" key="8">
    <source>
        <dbReference type="Proteomes" id="UP000006683"/>
    </source>
</evidence>
<comment type="similarity">
    <text evidence="1">Belongs to the membrane fusion protein (MFP) (TC 8.A.1) family.</text>
</comment>
<dbReference type="PROSITE" id="PS51257">
    <property type="entry name" value="PROKAR_LIPOPROTEIN"/>
    <property type="match status" value="1"/>
</dbReference>